<dbReference type="InterPro" id="IPR013604">
    <property type="entry name" value="7TM_chemorcpt"/>
</dbReference>
<dbReference type="GO" id="GO:0038023">
    <property type="term" value="F:signaling receptor activity"/>
    <property type="evidence" value="ECO:0007669"/>
    <property type="project" value="UniProtKB-ARBA"/>
</dbReference>
<comment type="caution">
    <text evidence="8">The sequence shown here is derived from an EMBL/GenBank/DDBJ whole genome shotgun (WGS) entry which is preliminary data.</text>
</comment>
<dbReference type="Proteomes" id="UP001054837">
    <property type="component" value="Unassembled WGS sequence"/>
</dbReference>
<comment type="subcellular location">
    <subcellularLocation>
        <location evidence="1">Cell membrane</location>
        <topology evidence="1">Multi-pass membrane protein</topology>
    </subcellularLocation>
</comment>
<evidence type="ECO:0000313" key="8">
    <source>
        <dbReference type="EMBL" id="GIY75488.1"/>
    </source>
</evidence>
<keyword evidence="4 7" id="KW-1133">Transmembrane helix</keyword>
<dbReference type="PANTHER" id="PTHR21421">
    <property type="entry name" value="GUSTATORY RECEPTOR"/>
    <property type="match status" value="1"/>
</dbReference>
<name>A0AAV4VZB3_9ARAC</name>
<protein>
    <recommendedName>
        <fullName evidence="10">Gustatory receptor</fullName>
    </recommendedName>
</protein>
<evidence type="ECO:0000256" key="5">
    <source>
        <dbReference type="ARBA" id="ARBA00023136"/>
    </source>
</evidence>
<evidence type="ECO:0008006" key="10">
    <source>
        <dbReference type="Google" id="ProtNLM"/>
    </source>
</evidence>
<feature type="transmembrane region" description="Helical" evidence="7">
    <location>
        <begin position="131"/>
        <end position="153"/>
    </location>
</feature>
<organism evidence="8 9">
    <name type="scientific">Caerostris darwini</name>
    <dbReference type="NCBI Taxonomy" id="1538125"/>
    <lineage>
        <taxon>Eukaryota</taxon>
        <taxon>Metazoa</taxon>
        <taxon>Ecdysozoa</taxon>
        <taxon>Arthropoda</taxon>
        <taxon>Chelicerata</taxon>
        <taxon>Arachnida</taxon>
        <taxon>Araneae</taxon>
        <taxon>Araneomorphae</taxon>
        <taxon>Entelegynae</taxon>
        <taxon>Araneoidea</taxon>
        <taxon>Araneidae</taxon>
        <taxon>Caerostris</taxon>
    </lineage>
</organism>
<feature type="transmembrane region" description="Helical" evidence="7">
    <location>
        <begin position="245"/>
        <end position="263"/>
    </location>
</feature>
<keyword evidence="3 7" id="KW-0812">Transmembrane</keyword>
<feature type="transmembrane region" description="Helical" evidence="7">
    <location>
        <begin position="165"/>
        <end position="188"/>
    </location>
</feature>
<dbReference type="PANTHER" id="PTHR21421:SF29">
    <property type="entry name" value="GUSTATORY RECEPTOR 5A FOR TREHALOSE-RELATED"/>
    <property type="match status" value="1"/>
</dbReference>
<dbReference type="GO" id="GO:0005886">
    <property type="term" value="C:plasma membrane"/>
    <property type="evidence" value="ECO:0007669"/>
    <property type="project" value="UniProtKB-SubCell"/>
</dbReference>
<dbReference type="GO" id="GO:0051606">
    <property type="term" value="P:detection of stimulus"/>
    <property type="evidence" value="ECO:0007669"/>
    <property type="project" value="UniProtKB-ARBA"/>
</dbReference>
<dbReference type="EMBL" id="BPLQ01013869">
    <property type="protein sequence ID" value="GIY75488.1"/>
    <property type="molecule type" value="Genomic_DNA"/>
</dbReference>
<evidence type="ECO:0000256" key="4">
    <source>
        <dbReference type="ARBA" id="ARBA00022989"/>
    </source>
</evidence>
<keyword evidence="2" id="KW-1003">Cell membrane</keyword>
<sequence length="264" mass="29587">MTESNLVESEKSLSYIKNGLETDTARRKRYLLCSSTNRNQECKKVMRSDFYPVFKISAFLGISFPRLPEIAVSIMCCCNVHVILRRLIQCYGDSLVQSIKDNSSKNYFAEEFSTYRRIIYGMNEADDAMSFMVLFTYVACISCFFNTLSVFLVSDDVLGKPYLAAEMACTFIFSVVIFSTMTCSAAEVSAAGEKLKQRVLCISDIVLQRNLPSDSLTSFMIFVDGIKSADISMTGWGMFTITRGFVLSTVGVIITYGVLLFQFG</sequence>
<evidence type="ECO:0000313" key="9">
    <source>
        <dbReference type="Proteomes" id="UP001054837"/>
    </source>
</evidence>
<accession>A0AAV4VZB3</accession>
<evidence type="ECO:0000256" key="1">
    <source>
        <dbReference type="ARBA" id="ARBA00004651"/>
    </source>
</evidence>
<dbReference type="Pfam" id="PF08395">
    <property type="entry name" value="7tm_7"/>
    <property type="match status" value="1"/>
</dbReference>
<keyword evidence="9" id="KW-1185">Reference proteome</keyword>
<keyword evidence="5 7" id="KW-0472">Membrane</keyword>
<evidence type="ECO:0000256" key="7">
    <source>
        <dbReference type="SAM" id="Phobius"/>
    </source>
</evidence>
<evidence type="ECO:0000256" key="6">
    <source>
        <dbReference type="ARBA" id="ARBA00023170"/>
    </source>
</evidence>
<gene>
    <name evidence="8" type="primary">AVEN_65588_1</name>
    <name evidence="8" type="ORF">CDAR_21501</name>
</gene>
<dbReference type="AlphaFoldDB" id="A0AAV4VZB3"/>
<evidence type="ECO:0000256" key="2">
    <source>
        <dbReference type="ARBA" id="ARBA00022475"/>
    </source>
</evidence>
<evidence type="ECO:0000256" key="3">
    <source>
        <dbReference type="ARBA" id="ARBA00022692"/>
    </source>
</evidence>
<reference evidence="8 9" key="1">
    <citation type="submission" date="2021-06" db="EMBL/GenBank/DDBJ databases">
        <title>Caerostris darwini draft genome.</title>
        <authorList>
            <person name="Kono N."/>
            <person name="Arakawa K."/>
        </authorList>
    </citation>
    <scope>NUCLEOTIDE SEQUENCE [LARGE SCALE GENOMIC DNA]</scope>
</reference>
<keyword evidence="6" id="KW-0675">Receptor</keyword>
<proteinExistence type="predicted"/>
<dbReference type="GO" id="GO:0050909">
    <property type="term" value="P:sensory perception of taste"/>
    <property type="evidence" value="ECO:0007669"/>
    <property type="project" value="InterPro"/>
</dbReference>